<dbReference type="SUPFAM" id="SSF102829">
    <property type="entry name" value="Cell division protein ZapA-like"/>
    <property type="match status" value="1"/>
</dbReference>
<evidence type="ECO:0000313" key="3">
    <source>
        <dbReference type="Proteomes" id="UP000032809"/>
    </source>
</evidence>
<evidence type="ECO:0000256" key="1">
    <source>
        <dbReference type="SAM" id="MobiDB-lite"/>
    </source>
</evidence>
<dbReference type="Proteomes" id="UP000032809">
    <property type="component" value="Chromosome I"/>
</dbReference>
<reference evidence="3" key="1">
    <citation type="submission" date="2014-11" db="EMBL/GenBank/DDBJ databases">
        <authorList>
            <person name="Wibberg D."/>
        </authorList>
    </citation>
    <scope>NUCLEOTIDE SEQUENCE [LARGE SCALE GENOMIC DNA]</scope>
    <source>
        <strain evidence="3">L3</strain>
    </source>
</reference>
<dbReference type="AlphaFoldDB" id="A0A0C7NMC6"/>
<evidence type="ECO:0008006" key="4">
    <source>
        <dbReference type="Google" id="ProtNLM"/>
    </source>
</evidence>
<evidence type="ECO:0000313" key="2">
    <source>
        <dbReference type="EMBL" id="CEP79046.1"/>
    </source>
</evidence>
<sequence>MKNYRSVEVNILGKNYRYKVNEPEEVINKILEEIKSEVEDYSRKIGSDKIDYILLLMLLNEKLNTIKTRQEIKDLIAKFSKSLNTTLNPFIETPENNDENKSVSWDEK</sequence>
<organism evidence="2 3">
    <name type="scientific">Defluviitoga tunisiensis</name>
    <dbReference type="NCBI Taxonomy" id="1006576"/>
    <lineage>
        <taxon>Bacteria</taxon>
        <taxon>Thermotogati</taxon>
        <taxon>Thermotogota</taxon>
        <taxon>Thermotogae</taxon>
        <taxon>Petrotogales</taxon>
        <taxon>Petrotogaceae</taxon>
        <taxon>Defluviitoga</taxon>
    </lineage>
</organism>
<dbReference type="STRING" id="1006576.DTL3_1761"/>
<dbReference type="RefSeq" id="WP_045088378.1">
    <property type="nucleotide sequence ID" value="NZ_LN824141.1"/>
</dbReference>
<keyword evidence="3" id="KW-1185">Reference proteome</keyword>
<dbReference type="InterPro" id="IPR007838">
    <property type="entry name" value="Cell_div_ZapA-like"/>
</dbReference>
<dbReference type="KEGG" id="dtn:DTL3_1761"/>
<gene>
    <name evidence="2" type="ORF">DTL3_1761</name>
</gene>
<protein>
    <recommendedName>
        <fullName evidence="4">Cell division protein ZapA</fullName>
    </recommendedName>
</protein>
<feature type="compositionally biased region" description="Basic and acidic residues" evidence="1">
    <location>
        <begin position="98"/>
        <end position="108"/>
    </location>
</feature>
<feature type="region of interest" description="Disordered" evidence="1">
    <location>
        <begin position="89"/>
        <end position="108"/>
    </location>
</feature>
<dbReference type="EMBL" id="LN824141">
    <property type="protein sequence ID" value="CEP79046.1"/>
    <property type="molecule type" value="Genomic_DNA"/>
</dbReference>
<name>A0A0C7NMC6_DEFTU</name>
<dbReference type="HOGENOM" id="CLU_2247494_0_0_0"/>
<dbReference type="Pfam" id="PF05164">
    <property type="entry name" value="ZapA"/>
    <property type="match status" value="1"/>
</dbReference>
<accession>A0A0C7NMC6</accession>
<proteinExistence type="predicted"/>
<dbReference type="InterPro" id="IPR036192">
    <property type="entry name" value="Cell_div_ZapA-like_sf"/>
</dbReference>